<dbReference type="GO" id="GO:0005524">
    <property type="term" value="F:ATP binding"/>
    <property type="evidence" value="ECO:0007669"/>
    <property type="project" value="UniProtKB-KW"/>
</dbReference>
<reference evidence="3" key="1">
    <citation type="submission" date="2020-06" db="EMBL/GenBank/DDBJ databases">
        <title>WGS assembly of Ceratodon purpureus strain R40.</title>
        <authorList>
            <person name="Carey S.B."/>
            <person name="Jenkins J."/>
            <person name="Shu S."/>
            <person name="Lovell J.T."/>
            <person name="Sreedasyam A."/>
            <person name="Maumus F."/>
            <person name="Tiley G.P."/>
            <person name="Fernandez-Pozo N."/>
            <person name="Barry K."/>
            <person name="Chen C."/>
            <person name="Wang M."/>
            <person name="Lipzen A."/>
            <person name="Daum C."/>
            <person name="Saski C.A."/>
            <person name="Payton A.C."/>
            <person name="Mcbreen J.C."/>
            <person name="Conrad R.E."/>
            <person name="Kollar L.M."/>
            <person name="Olsson S."/>
            <person name="Huttunen S."/>
            <person name="Landis J.B."/>
            <person name="Wickett N.J."/>
            <person name="Johnson M.G."/>
            <person name="Rensing S.A."/>
            <person name="Grimwood J."/>
            <person name="Schmutz J."/>
            <person name="Mcdaniel S.F."/>
        </authorList>
    </citation>
    <scope>NUCLEOTIDE SEQUENCE</scope>
    <source>
        <strain evidence="3">R40</strain>
    </source>
</reference>
<sequence>MWTQRGWSQACLSSRGAGEILVKQVEVSKYVPEDNVKCWGRPAIRGVHVLAKVAVESESGMARQAPLLLKESGEATSTASVAKRTRSRVECLEFAGRLENADSLSPTKVAKGRVVVIAGPTAVGKSRVAMALAKQLGGEIISADSIQPWILQRGRAV</sequence>
<dbReference type="InterPro" id="IPR001977">
    <property type="entry name" value="Depp_CoAkinase"/>
</dbReference>
<dbReference type="GO" id="GO:0004140">
    <property type="term" value="F:dephospho-CoA kinase activity"/>
    <property type="evidence" value="ECO:0007669"/>
    <property type="project" value="InterPro"/>
</dbReference>
<dbReference type="EMBL" id="CM026425">
    <property type="protein sequence ID" value="KAG0576280.1"/>
    <property type="molecule type" value="Genomic_DNA"/>
</dbReference>
<gene>
    <name evidence="3" type="ORF">KC19_5G068500</name>
</gene>
<evidence type="ECO:0000313" key="3">
    <source>
        <dbReference type="EMBL" id="KAG0576280.1"/>
    </source>
</evidence>
<keyword evidence="2" id="KW-0067">ATP-binding</keyword>
<dbReference type="Pfam" id="PF01745">
    <property type="entry name" value="IPT"/>
    <property type="match status" value="1"/>
</dbReference>
<organism evidence="3 4">
    <name type="scientific">Ceratodon purpureus</name>
    <name type="common">Fire moss</name>
    <name type="synonym">Dicranum purpureum</name>
    <dbReference type="NCBI Taxonomy" id="3225"/>
    <lineage>
        <taxon>Eukaryota</taxon>
        <taxon>Viridiplantae</taxon>
        <taxon>Streptophyta</taxon>
        <taxon>Embryophyta</taxon>
        <taxon>Bryophyta</taxon>
        <taxon>Bryophytina</taxon>
        <taxon>Bryopsida</taxon>
        <taxon>Dicranidae</taxon>
        <taxon>Pseudoditrichales</taxon>
        <taxon>Ditrichaceae</taxon>
        <taxon>Ceratodon</taxon>
    </lineage>
</organism>
<dbReference type="AlphaFoldDB" id="A0A8T0HYN2"/>
<dbReference type="Proteomes" id="UP000822688">
    <property type="component" value="Chromosome 5"/>
</dbReference>
<accession>A0A8T0HYN2</accession>
<keyword evidence="1" id="KW-0547">Nucleotide-binding</keyword>
<keyword evidence="4" id="KW-1185">Reference proteome</keyword>
<dbReference type="SUPFAM" id="SSF52540">
    <property type="entry name" value="P-loop containing nucleoside triphosphate hydrolases"/>
    <property type="match status" value="1"/>
</dbReference>
<dbReference type="InterPro" id="IPR027417">
    <property type="entry name" value="P-loop_NTPase"/>
</dbReference>
<evidence type="ECO:0000256" key="1">
    <source>
        <dbReference type="ARBA" id="ARBA00022741"/>
    </source>
</evidence>
<dbReference type="PROSITE" id="PS51219">
    <property type="entry name" value="DPCK"/>
    <property type="match status" value="1"/>
</dbReference>
<dbReference type="GO" id="GO:0015937">
    <property type="term" value="P:coenzyme A biosynthetic process"/>
    <property type="evidence" value="ECO:0007669"/>
    <property type="project" value="InterPro"/>
</dbReference>
<dbReference type="Gene3D" id="3.40.50.300">
    <property type="entry name" value="P-loop containing nucleotide triphosphate hydrolases"/>
    <property type="match status" value="1"/>
</dbReference>
<evidence type="ECO:0000313" key="4">
    <source>
        <dbReference type="Proteomes" id="UP000822688"/>
    </source>
</evidence>
<protein>
    <submittedName>
        <fullName evidence="3">Uncharacterized protein</fullName>
    </submittedName>
</protein>
<proteinExistence type="predicted"/>
<name>A0A8T0HYN2_CERPU</name>
<evidence type="ECO:0000256" key="2">
    <source>
        <dbReference type="ARBA" id="ARBA00022840"/>
    </source>
</evidence>
<comment type="caution">
    <text evidence="3">The sequence shown here is derived from an EMBL/GenBank/DDBJ whole genome shotgun (WGS) entry which is preliminary data.</text>
</comment>